<comment type="caution">
    <text evidence="1">The sequence shown here is derived from an EMBL/GenBank/DDBJ whole genome shotgun (WGS) entry which is preliminary data.</text>
</comment>
<accession>A0A699KMR5</accession>
<evidence type="ECO:0000313" key="1">
    <source>
        <dbReference type="EMBL" id="GFA97560.1"/>
    </source>
</evidence>
<reference evidence="1" key="1">
    <citation type="journal article" date="2019" name="Sci. Rep.">
        <title>Draft genome of Tanacetum cinerariifolium, the natural source of mosquito coil.</title>
        <authorList>
            <person name="Yamashiro T."/>
            <person name="Shiraishi A."/>
            <person name="Satake H."/>
            <person name="Nakayama K."/>
        </authorList>
    </citation>
    <scope>NUCLEOTIDE SEQUENCE</scope>
</reference>
<proteinExistence type="predicted"/>
<sequence>VELQLVKKIKALRSDRGDEYLSQEFKDYLTQARKNMIINLKNMAGYKMEHFRGMTYDKESFEKLREVEVLGSESTQEIPSNDPKEMTKEDVQNMLEIVPVFEFKVEALQVKYPIIDWKIYTEEVLFSSASEDNEEALWIEKKRLFELDADDVLWKLQSYMHALLTWKLYTDCGVHHVSSIRGHGIFMLTEKDYPLSNAVMILILS</sequence>
<protein>
    <submittedName>
        <fullName evidence="1">Uncharacterized protein</fullName>
    </submittedName>
</protein>
<dbReference type="EMBL" id="BKCJ010525676">
    <property type="protein sequence ID" value="GFA97560.1"/>
    <property type="molecule type" value="Genomic_DNA"/>
</dbReference>
<name>A0A699KMR5_TANCI</name>
<dbReference type="AlphaFoldDB" id="A0A699KMR5"/>
<organism evidence="1">
    <name type="scientific">Tanacetum cinerariifolium</name>
    <name type="common">Dalmatian daisy</name>
    <name type="synonym">Chrysanthemum cinerariifolium</name>
    <dbReference type="NCBI Taxonomy" id="118510"/>
    <lineage>
        <taxon>Eukaryota</taxon>
        <taxon>Viridiplantae</taxon>
        <taxon>Streptophyta</taxon>
        <taxon>Embryophyta</taxon>
        <taxon>Tracheophyta</taxon>
        <taxon>Spermatophyta</taxon>
        <taxon>Magnoliopsida</taxon>
        <taxon>eudicotyledons</taxon>
        <taxon>Gunneridae</taxon>
        <taxon>Pentapetalae</taxon>
        <taxon>asterids</taxon>
        <taxon>campanulids</taxon>
        <taxon>Asterales</taxon>
        <taxon>Asteraceae</taxon>
        <taxon>Asteroideae</taxon>
        <taxon>Anthemideae</taxon>
        <taxon>Anthemidinae</taxon>
        <taxon>Tanacetum</taxon>
    </lineage>
</organism>
<gene>
    <name evidence="1" type="ORF">Tci_669532</name>
</gene>
<feature type="non-terminal residue" evidence="1">
    <location>
        <position position="1"/>
    </location>
</feature>